<comment type="caution">
    <text evidence="2">The sequence shown here is derived from an EMBL/GenBank/DDBJ whole genome shotgun (WGS) entry which is preliminary data.</text>
</comment>
<accession>A0ABN3V020</accession>
<evidence type="ECO:0000259" key="1">
    <source>
        <dbReference type="Pfam" id="PF04073"/>
    </source>
</evidence>
<sequence>MTSASGNLTWHVASASTDLLAPPVVDALGTVPSARVAPIDASLADTAAFCEAYDVGLEHSANCVVVAGKRAGEVRYAAVMVLASARADINGAVRRHLDVRKISFAPHDDAVALTGMEFGGITPVGLPTGWPVLVDSAVVAAGDVVIGSGIRGSKLLVDARELAALPGAEVLDLSVPVRVD</sequence>
<dbReference type="EMBL" id="BAAARN010000005">
    <property type="protein sequence ID" value="GAA2739367.1"/>
    <property type="molecule type" value="Genomic_DNA"/>
</dbReference>
<dbReference type="RefSeq" id="WP_344195861.1">
    <property type="nucleotide sequence ID" value="NZ_BAAARN010000005.1"/>
</dbReference>
<dbReference type="CDD" id="cd04939">
    <property type="entry name" value="PA2301"/>
    <property type="match status" value="1"/>
</dbReference>
<dbReference type="PANTHER" id="PTHR30411">
    <property type="entry name" value="CYTOPLASMIC PROTEIN"/>
    <property type="match status" value="1"/>
</dbReference>
<gene>
    <name evidence="2" type="ORF">GCM10009867_35130</name>
</gene>
<reference evidence="2 3" key="1">
    <citation type="journal article" date="2019" name="Int. J. Syst. Evol. Microbiol.">
        <title>The Global Catalogue of Microorganisms (GCM) 10K type strain sequencing project: providing services to taxonomists for standard genome sequencing and annotation.</title>
        <authorList>
            <consortium name="The Broad Institute Genomics Platform"/>
            <consortium name="The Broad Institute Genome Sequencing Center for Infectious Disease"/>
            <person name="Wu L."/>
            <person name="Ma J."/>
        </authorList>
    </citation>
    <scope>NUCLEOTIDE SEQUENCE [LARGE SCALE GENOMIC DNA]</scope>
    <source>
        <strain evidence="2 3">JCM 16378</strain>
    </source>
</reference>
<feature type="domain" description="YbaK/aminoacyl-tRNA synthetase-associated" evidence="1">
    <location>
        <begin position="43"/>
        <end position="163"/>
    </location>
</feature>
<dbReference type="Pfam" id="PF04073">
    <property type="entry name" value="tRNA_edit"/>
    <property type="match status" value="1"/>
</dbReference>
<proteinExistence type="predicted"/>
<dbReference type="Gene3D" id="3.90.960.10">
    <property type="entry name" value="YbaK/aminoacyl-tRNA synthetase-associated domain"/>
    <property type="match status" value="1"/>
</dbReference>
<dbReference type="SUPFAM" id="SSF55826">
    <property type="entry name" value="YbaK/ProRS associated domain"/>
    <property type="match status" value="1"/>
</dbReference>
<organism evidence="2 3">
    <name type="scientific">Pedococcus aerophilus</name>
    <dbReference type="NCBI Taxonomy" id="436356"/>
    <lineage>
        <taxon>Bacteria</taxon>
        <taxon>Bacillati</taxon>
        <taxon>Actinomycetota</taxon>
        <taxon>Actinomycetes</taxon>
        <taxon>Micrococcales</taxon>
        <taxon>Intrasporangiaceae</taxon>
        <taxon>Pedococcus</taxon>
    </lineage>
</organism>
<dbReference type="InterPro" id="IPR007214">
    <property type="entry name" value="YbaK/aa-tRNA-synth-assoc-dom"/>
</dbReference>
<protein>
    <submittedName>
        <fullName evidence="2">YbaK/EbsC family protein</fullName>
    </submittedName>
</protein>
<evidence type="ECO:0000313" key="2">
    <source>
        <dbReference type="EMBL" id="GAA2739367.1"/>
    </source>
</evidence>
<keyword evidence="3" id="KW-1185">Reference proteome</keyword>
<name>A0ABN3V020_9MICO</name>
<dbReference type="InterPro" id="IPR036754">
    <property type="entry name" value="YbaK/aa-tRNA-synt-asso_dom_sf"/>
</dbReference>
<dbReference type="PANTHER" id="PTHR30411:SF1">
    <property type="entry name" value="CYTOPLASMIC PROTEIN"/>
    <property type="match status" value="1"/>
</dbReference>
<evidence type="ECO:0000313" key="3">
    <source>
        <dbReference type="Proteomes" id="UP001501326"/>
    </source>
</evidence>
<dbReference type="Proteomes" id="UP001501326">
    <property type="component" value="Unassembled WGS sequence"/>
</dbReference>